<name>D2R8N3_PIRSD</name>
<dbReference type="HOGENOM" id="CLU_686378_0_0_0"/>
<dbReference type="Gene3D" id="2.60.120.1060">
    <property type="entry name" value="NPCBM/NEW2 domain"/>
    <property type="match status" value="1"/>
</dbReference>
<gene>
    <name evidence="3" type="ordered locus">Psta_2909</name>
</gene>
<evidence type="ECO:0000313" key="3">
    <source>
        <dbReference type="EMBL" id="ADB17574.1"/>
    </source>
</evidence>
<evidence type="ECO:0000259" key="2">
    <source>
        <dbReference type="SMART" id="SM00776"/>
    </source>
</evidence>
<dbReference type="InterPro" id="IPR013222">
    <property type="entry name" value="Glyco_hyd_98_carb-bd"/>
</dbReference>
<reference evidence="3 4" key="1">
    <citation type="journal article" date="2009" name="Stand. Genomic Sci.">
        <title>Complete genome sequence of Pirellula staleyi type strain (ATCC 27377).</title>
        <authorList>
            <person name="Clum A."/>
            <person name="Tindall B.J."/>
            <person name="Sikorski J."/>
            <person name="Ivanova N."/>
            <person name="Mavrommatis K."/>
            <person name="Lucas S."/>
            <person name="Glavina del Rio T."/>
            <person name="Nolan M."/>
            <person name="Chen F."/>
            <person name="Tice H."/>
            <person name="Pitluck S."/>
            <person name="Cheng J.F."/>
            <person name="Chertkov O."/>
            <person name="Brettin T."/>
            <person name="Han C."/>
            <person name="Detter J.C."/>
            <person name="Kuske C."/>
            <person name="Bruce D."/>
            <person name="Goodwin L."/>
            <person name="Ovchinikova G."/>
            <person name="Pati A."/>
            <person name="Mikhailova N."/>
            <person name="Chen A."/>
            <person name="Palaniappan K."/>
            <person name="Land M."/>
            <person name="Hauser L."/>
            <person name="Chang Y.J."/>
            <person name="Jeffries C.D."/>
            <person name="Chain P."/>
            <person name="Rohde M."/>
            <person name="Goker M."/>
            <person name="Bristow J."/>
            <person name="Eisen J.A."/>
            <person name="Markowitz V."/>
            <person name="Hugenholtz P."/>
            <person name="Kyrpides N.C."/>
            <person name="Klenk H.P."/>
            <person name="Lapidus A."/>
        </authorList>
    </citation>
    <scope>NUCLEOTIDE SEQUENCE [LARGE SCALE GENOMIC DNA]</scope>
    <source>
        <strain evidence="4">ATCC 27377 / DSM 6068 / ICPB 4128</strain>
    </source>
</reference>
<dbReference type="KEGG" id="psl:Psta_2909"/>
<dbReference type="Proteomes" id="UP000001887">
    <property type="component" value="Chromosome"/>
</dbReference>
<protein>
    <submittedName>
        <fullName evidence="3">Glycosyl hydrolase family 98 putative carbohydrate binding module</fullName>
    </submittedName>
</protein>
<keyword evidence="4" id="KW-1185">Reference proteome</keyword>
<dbReference type="SUPFAM" id="SSF49785">
    <property type="entry name" value="Galactose-binding domain-like"/>
    <property type="match status" value="1"/>
</dbReference>
<proteinExistence type="predicted"/>
<feature type="domain" description="Glycosyl hydrolase family 98 putative carbohydrate-binding module" evidence="2">
    <location>
        <begin position="282"/>
        <end position="431"/>
    </location>
</feature>
<dbReference type="GO" id="GO:0016787">
    <property type="term" value="F:hydrolase activity"/>
    <property type="evidence" value="ECO:0007669"/>
    <property type="project" value="UniProtKB-KW"/>
</dbReference>
<dbReference type="CAZy" id="CBM51">
    <property type="family name" value="Carbohydrate-Binding Module Family 51"/>
</dbReference>
<organism evidence="3 4">
    <name type="scientific">Pirellula staleyi (strain ATCC 27377 / DSM 6068 / ICPB 4128)</name>
    <name type="common">Pirella staleyi</name>
    <dbReference type="NCBI Taxonomy" id="530564"/>
    <lineage>
        <taxon>Bacteria</taxon>
        <taxon>Pseudomonadati</taxon>
        <taxon>Planctomycetota</taxon>
        <taxon>Planctomycetia</taxon>
        <taxon>Pirellulales</taxon>
        <taxon>Pirellulaceae</taxon>
        <taxon>Pirellula</taxon>
    </lineage>
</organism>
<sequence precursor="true">MVSLLAMLSFAAIAPSTLSAQAVERTAIRIDDPPVSGSLLSIDGELNISLRQGDRAIVTSSRDLVRWGERRDRLPTSLVVLNDQSELVADVLRLEANQLLLGDSAGLDRSFWEQTLLEKRDVRAIFFRLPLERSTRAQLRKQATDHSAPSDLILLSGGESIAGTVIKLPNLTAEASQTPASDVVQVQLTADARQIDIPASKVLAIVFASRGKLPVTDVVEEQKRAWVSLIDGSLLNVRSIENRDGKLNFTLVSGATLSTAGSRSEQVEPTPYSLVEMIESDSPRISYLSDQKPILARHIPLLTTVWPTLFNLNAMGQPLRAQGTLYRKGIGVHSASSVVYEIDRSWKKFEAELALDDSTDGRGSVIFKVLLAGEDGKFQPAFESKIIRGGEAPTPISIPLENKLRIALIVDFSDEGDTRDLANWLSARLVK</sequence>
<feature type="chain" id="PRO_5003036285" evidence="1">
    <location>
        <begin position="23"/>
        <end position="431"/>
    </location>
</feature>
<dbReference type="InterPro" id="IPR038637">
    <property type="entry name" value="NPCBM_sf"/>
</dbReference>
<feature type="signal peptide" evidence="1">
    <location>
        <begin position="1"/>
        <end position="22"/>
    </location>
</feature>
<dbReference type="AlphaFoldDB" id="D2R8N3"/>
<dbReference type="EMBL" id="CP001848">
    <property type="protein sequence ID" value="ADB17574.1"/>
    <property type="molecule type" value="Genomic_DNA"/>
</dbReference>
<dbReference type="Pfam" id="PF08305">
    <property type="entry name" value="NPCBM"/>
    <property type="match status" value="1"/>
</dbReference>
<dbReference type="STRING" id="530564.Psta_2909"/>
<keyword evidence="3" id="KW-0378">Hydrolase</keyword>
<keyword evidence="1" id="KW-0732">Signal</keyword>
<evidence type="ECO:0000256" key="1">
    <source>
        <dbReference type="SAM" id="SignalP"/>
    </source>
</evidence>
<dbReference type="eggNOG" id="COG0810">
    <property type="taxonomic scope" value="Bacteria"/>
</dbReference>
<accession>D2R8N3</accession>
<dbReference type="SMART" id="SM00776">
    <property type="entry name" value="NPCBM"/>
    <property type="match status" value="1"/>
</dbReference>
<dbReference type="InterPro" id="IPR008979">
    <property type="entry name" value="Galactose-bd-like_sf"/>
</dbReference>
<evidence type="ECO:0000313" key="4">
    <source>
        <dbReference type="Proteomes" id="UP000001887"/>
    </source>
</evidence>